<dbReference type="VEuPathDB" id="VectorBase:MDOA007046"/>
<evidence type="ECO:0000313" key="12">
    <source>
        <dbReference type="EnsemblMetazoa" id="MDOA007046-PB"/>
    </source>
</evidence>
<evidence type="ECO:0000256" key="3">
    <source>
        <dbReference type="ARBA" id="ARBA00007357"/>
    </source>
</evidence>
<name>A0A1I8MP85_MUSDO</name>
<dbReference type="GeneID" id="101892581"/>
<organism evidence="12">
    <name type="scientific">Musca domestica</name>
    <name type="common">House fly</name>
    <dbReference type="NCBI Taxonomy" id="7370"/>
    <lineage>
        <taxon>Eukaryota</taxon>
        <taxon>Metazoa</taxon>
        <taxon>Ecdysozoa</taxon>
        <taxon>Arthropoda</taxon>
        <taxon>Hexapoda</taxon>
        <taxon>Insecta</taxon>
        <taxon>Pterygota</taxon>
        <taxon>Neoptera</taxon>
        <taxon>Endopterygota</taxon>
        <taxon>Diptera</taxon>
        <taxon>Brachycera</taxon>
        <taxon>Muscomorpha</taxon>
        <taxon>Muscoidea</taxon>
        <taxon>Muscidae</taxon>
        <taxon>Musca</taxon>
    </lineage>
</organism>
<dbReference type="Gene3D" id="1.10.1380.10">
    <property type="entry name" value="Neutral endopeptidase , domain2"/>
    <property type="match status" value="1"/>
</dbReference>
<proteinExistence type="inferred from homology"/>
<dbReference type="PROSITE" id="PS51885">
    <property type="entry name" value="NEPRILYSIN"/>
    <property type="match status" value="1"/>
</dbReference>
<comment type="subcellular location">
    <subcellularLocation>
        <location evidence="2">Cell membrane</location>
        <topology evidence="2">Single-pass type II membrane protein</topology>
    </subcellularLocation>
</comment>
<dbReference type="AlphaFoldDB" id="A0A1I8MP85"/>
<keyword evidence="8" id="KW-0482">Metalloprotease</keyword>
<dbReference type="InterPro" id="IPR008753">
    <property type="entry name" value="Peptidase_M13_N"/>
</dbReference>
<dbReference type="Gene3D" id="3.40.390.10">
    <property type="entry name" value="Collagenase (Catalytic Domain)"/>
    <property type="match status" value="2"/>
</dbReference>
<evidence type="ECO:0000313" key="13">
    <source>
        <dbReference type="Proteomes" id="UP001652621"/>
    </source>
</evidence>
<gene>
    <name evidence="12" type="primary">101892581</name>
    <name evidence="14" type="synonym">LOC101892581</name>
</gene>
<evidence type="ECO:0000256" key="7">
    <source>
        <dbReference type="ARBA" id="ARBA00022833"/>
    </source>
</evidence>
<keyword evidence="5" id="KW-0479">Metal-binding</keyword>
<feature type="chain" id="PRO_5044560649" evidence="9">
    <location>
        <begin position="23"/>
        <end position="618"/>
    </location>
</feature>
<dbReference type="VEuPathDB" id="VectorBase:MDOMA2_001519"/>
<dbReference type="Pfam" id="PF05649">
    <property type="entry name" value="Peptidase_M13_N"/>
    <property type="match status" value="1"/>
</dbReference>
<dbReference type="GO" id="GO:0004222">
    <property type="term" value="F:metalloendopeptidase activity"/>
    <property type="evidence" value="ECO:0007669"/>
    <property type="project" value="InterPro"/>
</dbReference>
<dbReference type="Proteomes" id="UP001652621">
    <property type="component" value="Unplaced"/>
</dbReference>
<dbReference type="PANTHER" id="PTHR11733:SF167">
    <property type="entry name" value="FI17812P1-RELATED"/>
    <property type="match status" value="1"/>
</dbReference>
<keyword evidence="13" id="KW-1185">Reference proteome</keyword>
<dbReference type="eggNOG" id="KOG3624">
    <property type="taxonomic scope" value="Eukaryota"/>
</dbReference>
<evidence type="ECO:0000256" key="6">
    <source>
        <dbReference type="ARBA" id="ARBA00022801"/>
    </source>
</evidence>
<keyword evidence="7" id="KW-0862">Zinc</keyword>
<feature type="signal peptide" evidence="9">
    <location>
        <begin position="1"/>
        <end position="22"/>
    </location>
</feature>
<evidence type="ECO:0000313" key="14">
    <source>
        <dbReference type="RefSeq" id="XP_011295055.1"/>
    </source>
</evidence>
<protein>
    <submittedName>
        <fullName evidence="14">Uncharacterized protein LOC101892581</fullName>
    </submittedName>
</protein>
<dbReference type="KEGG" id="mde:101892581"/>
<dbReference type="InterPro" id="IPR042089">
    <property type="entry name" value="Peptidase_M13_dom_2"/>
</dbReference>
<reference evidence="14" key="2">
    <citation type="submission" date="2025-04" db="UniProtKB">
        <authorList>
            <consortium name="RefSeq"/>
        </authorList>
    </citation>
    <scope>IDENTIFICATION</scope>
    <source>
        <strain evidence="14">Aabys</strain>
    </source>
</reference>
<dbReference type="RefSeq" id="XP_011295055.1">
    <property type="nucleotide sequence ID" value="XM_011296753.2"/>
</dbReference>
<dbReference type="InterPro" id="IPR018497">
    <property type="entry name" value="Peptidase_M13_C"/>
</dbReference>
<feature type="domain" description="Peptidase M13 C-terminal" evidence="10">
    <location>
        <begin position="531"/>
        <end position="613"/>
    </location>
</feature>
<evidence type="ECO:0000256" key="2">
    <source>
        <dbReference type="ARBA" id="ARBA00004401"/>
    </source>
</evidence>
<dbReference type="GO" id="GO:0046872">
    <property type="term" value="F:metal ion binding"/>
    <property type="evidence" value="ECO:0007669"/>
    <property type="project" value="UniProtKB-KW"/>
</dbReference>
<reference evidence="12" key="1">
    <citation type="submission" date="2020-05" db="UniProtKB">
        <authorList>
            <consortium name="EnsemblMetazoa"/>
        </authorList>
    </citation>
    <scope>IDENTIFICATION</scope>
    <source>
        <strain evidence="12">Aabys</strain>
    </source>
</reference>
<evidence type="ECO:0000256" key="8">
    <source>
        <dbReference type="ARBA" id="ARBA00023049"/>
    </source>
</evidence>
<dbReference type="GO" id="GO:0005886">
    <property type="term" value="C:plasma membrane"/>
    <property type="evidence" value="ECO:0007669"/>
    <property type="project" value="UniProtKB-SubCell"/>
</dbReference>
<evidence type="ECO:0000259" key="11">
    <source>
        <dbReference type="Pfam" id="PF05649"/>
    </source>
</evidence>
<accession>A0A1I8MP85</accession>
<dbReference type="EnsemblMetazoa" id="MDOA007046-RB">
    <property type="protein sequence ID" value="MDOA007046-PB"/>
    <property type="gene ID" value="MDOA007046"/>
</dbReference>
<keyword evidence="9" id="KW-0732">Signal</keyword>
<dbReference type="GO" id="GO:0016485">
    <property type="term" value="P:protein processing"/>
    <property type="evidence" value="ECO:0007669"/>
    <property type="project" value="TreeGrafter"/>
</dbReference>
<dbReference type="SUPFAM" id="SSF55486">
    <property type="entry name" value="Metalloproteases ('zincins'), catalytic domain"/>
    <property type="match status" value="1"/>
</dbReference>
<dbReference type="InterPro" id="IPR024079">
    <property type="entry name" value="MetalloPept_cat_dom_sf"/>
</dbReference>
<evidence type="ECO:0000256" key="4">
    <source>
        <dbReference type="ARBA" id="ARBA00022670"/>
    </source>
</evidence>
<keyword evidence="6" id="KW-0378">Hydrolase</keyword>
<evidence type="ECO:0000259" key="10">
    <source>
        <dbReference type="Pfam" id="PF01431"/>
    </source>
</evidence>
<feature type="domain" description="Peptidase M13 N-terminal" evidence="11">
    <location>
        <begin position="51"/>
        <end position="185"/>
    </location>
</feature>
<dbReference type="Pfam" id="PF01431">
    <property type="entry name" value="Peptidase_M13"/>
    <property type="match status" value="1"/>
</dbReference>
<sequence length="618" mass="72171">MSDSNSLGIGIFILNFLLLTQAKRCSFKTSNNPTCAQLQNIKQSLDATVDPCDNFYGYVCNNWPHAQQNYEDILNYQLNLKLISIMDVIEEEEGEEEKEILNTDFFNKTYHYYRSCLRAKNSDAIASYLHILKPGPDLQWPVLEEVLDRNPNDWRRENFDVYRLLGQLANYGINELFIGSSVAINADGSVILTLKAPFVPHISEEEITNLLAKFQLSPYAITLFTKSFFEILQNQRILILDNDSHRTKHKYLTYQQLGRAYPPLKKFVDNLEIINLRKLKIIAMDQEDYFDFLVGQQWFDNQEPAICTYIMIRMLMYLLRSGKNLGQHQKLDCIDEVRSKLELPTNLLYFAHYRPEELANNAEIKAIYHKLCHIFMENYAKDLRPRPDPGRSCSTTSFNLGNLPNSHMRQRLQRLFSDIPALDLDNFYGNYLHLLRHRYLRDINKHNYPYSVMIIRGIETYLSSPIYDISRNMLAIPFVMLQPPMYDKAYDPLFKLSSMGYQLARNFPQIEHYGLKIMHELPDVWQFETDPESARNVGAAALAYNTYCLDHSSNLQPNFTNTPWQQLFFLNLAQTFCVKARPENSKRIKANEKRLRTIARSLATFNEAFQCGDERNFN</sequence>
<comment type="cofactor">
    <cofactor evidence="1">
        <name>Zn(2+)</name>
        <dbReference type="ChEBI" id="CHEBI:29105"/>
    </cofactor>
</comment>
<keyword evidence="4" id="KW-0645">Protease</keyword>
<comment type="similarity">
    <text evidence="3">Belongs to the peptidase M13 family.</text>
</comment>
<evidence type="ECO:0000256" key="5">
    <source>
        <dbReference type="ARBA" id="ARBA00022723"/>
    </source>
</evidence>
<evidence type="ECO:0000256" key="1">
    <source>
        <dbReference type="ARBA" id="ARBA00001947"/>
    </source>
</evidence>
<dbReference type="InterPro" id="IPR000718">
    <property type="entry name" value="Peptidase_M13"/>
</dbReference>
<evidence type="ECO:0000256" key="9">
    <source>
        <dbReference type="SAM" id="SignalP"/>
    </source>
</evidence>
<dbReference type="PANTHER" id="PTHR11733">
    <property type="entry name" value="ZINC METALLOPROTEASE FAMILY M13 NEPRILYSIN-RELATED"/>
    <property type="match status" value="1"/>
</dbReference>
<dbReference type="OrthoDB" id="7842934at2759"/>